<protein>
    <submittedName>
        <fullName evidence="1">Uncharacterized protein</fullName>
    </submittedName>
</protein>
<accession>A0A821TBE0</accession>
<organism evidence="1 2">
    <name type="scientific">Pieris macdunnoughi</name>
    <dbReference type="NCBI Taxonomy" id="345717"/>
    <lineage>
        <taxon>Eukaryota</taxon>
        <taxon>Metazoa</taxon>
        <taxon>Ecdysozoa</taxon>
        <taxon>Arthropoda</taxon>
        <taxon>Hexapoda</taxon>
        <taxon>Insecta</taxon>
        <taxon>Pterygota</taxon>
        <taxon>Neoptera</taxon>
        <taxon>Endopterygota</taxon>
        <taxon>Lepidoptera</taxon>
        <taxon>Glossata</taxon>
        <taxon>Ditrysia</taxon>
        <taxon>Papilionoidea</taxon>
        <taxon>Pieridae</taxon>
        <taxon>Pierinae</taxon>
        <taxon>Pieris</taxon>
    </lineage>
</organism>
<dbReference type="Proteomes" id="UP000663880">
    <property type="component" value="Unassembled WGS sequence"/>
</dbReference>
<sequence length="222" mass="25347">MTNTPMRLMSLQLRELILQLPKEHTNHILVTMASKMPSHEQHIGDYGEQDAVLLKKRSPVHPRTVHGQERPYKHVYCDDEYPDEVGEPSAACTDPSASSRSHEPHIAACTDSSASSRSHEPHIGDYGEQDAVLLKKRSPVHPRTVHGQERPYKHVYCDDEYPDEQTQSWFTLLTWELVQVQIAMTNTPMMLVSLQLRVLILLLPEEHTNHILVTMATKMPFS</sequence>
<proteinExistence type="predicted"/>
<keyword evidence="2" id="KW-1185">Reference proteome</keyword>
<dbReference type="EMBL" id="CAJOBZ010000023">
    <property type="protein sequence ID" value="CAF4872720.1"/>
    <property type="molecule type" value="Genomic_DNA"/>
</dbReference>
<evidence type="ECO:0000313" key="2">
    <source>
        <dbReference type="Proteomes" id="UP000663880"/>
    </source>
</evidence>
<name>A0A821TBE0_9NEOP</name>
<reference evidence="1" key="1">
    <citation type="submission" date="2021-02" db="EMBL/GenBank/DDBJ databases">
        <authorList>
            <person name="Steward A R."/>
        </authorList>
    </citation>
    <scope>NUCLEOTIDE SEQUENCE</scope>
</reference>
<gene>
    <name evidence="1" type="ORF">PMACD_LOCUS8911</name>
</gene>
<comment type="caution">
    <text evidence="1">The sequence shown here is derived from an EMBL/GenBank/DDBJ whole genome shotgun (WGS) entry which is preliminary data.</text>
</comment>
<dbReference type="AlphaFoldDB" id="A0A821TBE0"/>
<evidence type="ECO:0000313" key="1">
    <source>
        <dbReference type="EMBL" id="CAF4872720.1"/>
    </source>
</evidence>